<accession>A0A7S8FCP5</accession>
<dbReference type="EMBL" id="CP047423">
    <property type="protein sequence ID" value="QPD03428.1"/>
    <property type="molecule type" value="Genomic_DNA"/>
</dbReference>
<dbReference type="Proteomes" id="UP000593737">
    <property type="component" value="Chromosome"/>
</dbReference>
<name>A0A7S8FCP5_9BACT</name>
<feature type="domain" description="LpxI C-terminal" evidence="1">
    <location>
        <begin position="146"/>
        <end position="274"/>
    </location>
</feature>
<evidence type="ECO:0000313" key="3">
    <source>
        <dbReference type="EMBL" id="QPD03428.1"/>
    </source>
</evidence>
<dbReference type="InterPro" id="IPR043167">
    <property type="entry name" value="LpxI_C_sf"/>
</dbReference>
<dbReference type="Gene3D" id="3.40.50.20">
    <property type="match status" value="1"/>
</dbReference>
<gene>
    <name evidence="3" type="ORF">Nkreftii_001202</name>
</gene>
<sequence length="290" mass="31610">MSATMPIPMADGRIGVIAGNGRFPIIFADNARKMGLQVSAVAHEGETDPELEQHVDRIHWVKIGQLNKLINAFKADGVRNVVMLGGIKKTHVYSHARPDFRVLALATKLVLWKDDDILRALAAELERDGITICESTFGLEGILVTEGILTSRQPTKKEWIDIRYGWDVARETGRLDIGQCVVIKDRVVVAVEAVEGTDEAIKRGGALAKDGAVVVKRSKPQQDLRFDLPAVGPKTIEVMRSVKASVLAVEAGRSVMLDRELLLSQAEEAGISVIGLTREDKSNSTSSVNE</sequence>
<dbReference type="InterPro" id="IPR041255">
    <property type="entry name" value="LpxI_N"/>
</dbReference>
<organism evidence="3 4">
    <name type="scientific">Candidatus Nitrospira kreftii</name>
    <dbReference type="NCBI Taxonomy" id="2652173"/>
    <lineage>
        <taxon>Bacteria</taxon>
        <taxon>Pseudomonadati</taxon>
        <taxon>Nitrospirota</taxon>
        <taxon>Nitrospiria</taxon>
        <taxon>Nitrospirales</taxon>
        <taxon>Nitrospiraceae</taxon>
        <taxon>Nitrospira</taxon>
    </lineage>
</organism>
<dbReference type="KEGG" id="nkf:Nkreftii_001202"/>
<evidence type="ECO:0008006" key="5">
    <source>
        <dbReference type="Google" id="ProtNLM"/>
    </source>
</evidence>
<evidence type="ECO:0000259" key="2">
    <source>
        <dbReference type="Pfam" id="PF17930"/>
    </source>
</evidence>
<evidence type="ECO:0000259" key="1">
    <source>
        <dbReference type="Pfam" id="PF06230"/>
    </source>
</evidence>
<feature type="domain" description="LpxI N-terminal" evidence="2">
    <location>
        <begin position="13"/>
        <end position="139"/>
    </location>
</feature>
<evidence type="ECO:0000313" key="4">
    <source>
        <dbReference type="Proteomes" id="UP000593737"/>
    </source>
</evidence>
<dbReference type="PANTHER" id="PTHR39962:SF1">
    <property type="entry name" value="LPXI FAMILY PROTEIN"/>
    <property type="match status" value="1"/>
</dbReference>
<protein>
    <recommendedName>
        <fullName evidence="5">LpxI family protein</fullName>
    </recommendedName>
</protein>
<dbReference type="InterPro" id="IPR010415">
    <property type="entry name" value="LpxI_C"/>
</dbReference>
<dbReference type="AlphaFoldDB" id="A0A7S8FCP5"/>
<dbReference type="InterPro" id="IPR053174">
    <property type="entry name" value="LpxI"/>
</dbReference>
<dbReference type="Pfam" id="PF06230">
    <property type="entry name" value="LpxI_C"/>
    <property type="match status" value="1"/>
</dbReference>
<dbReference type="PANTHER" id="PTHR39962">
    <property type="entry name" value="BLL4848 PROTEIN"/>
    <property type="match status" value="1"/>
</dbReference>
<dbReference type="Gene3D" id="3.40.140.80">
    <property type="match status" value="1"/>
</dbReference>
<dbReference type="Pfam" id="PF17930">
    <property type="entry name" value="LpxI_N"/>
    <property type="match status" value="1"/>
</dbReference>
<proteinExistence type="predicted"/>
<reference evidence="3 4" key="1">
    <citation type="journal article" date="2020" name="ISME J.">
        <title>Enrichment and physiological characterization of a novel comammox Nitrospira indicates ammonium inhibition of complete nitrification.</title>
        <authorList>
            <person name="Sakoula D."/>
            <person name="Koch H."/>
            <person name="Frank J."/>
            <person name="Jetten M.S.M."/>
            <person name="van Kessel M.A.H.J."/>
            <person name="Lucker S."/>
        </authorList>
    </citation>
    <scope>NUCLEOTIDE SEQUENCE [LARGE SCALE GENOMIC DNA]</scope>
    <source>
        <strain evidence="3">Comreactor17</strain>
    </source>
</reference>